<sequence>MAYQGATIVAAPNEFRTPFPPFVQVSKVQFQKEGGSRLLAASGWDGALRVYDVGKLGEISEKLAFSHGKPLLATTFALIIDFRLINIAWELNEDLEAPPKSGKQIESANQNLQ</sequence>
<proteinExistence type="predicted"/>
<name>A0A8R1I5T2_CAEJA</name>
<accession>A0A8R1I5T2</accession>
<dbReference type="AlphaFoldDB" id="A0A8R1I5T2"/>
<organism evidence="1 2">
    <name type="scientific">Caenorhabditis japonica</name>
    <dbReference type="NCBI Taxonomy" id="281687"/>
    <lineage>
        <taxon>Eukaryota</taxon>
        <taxon>Metazoa</taxon>
        <taxon>Ecdysozoa</taxon>
        <taxon>Nematoda</taxon>
        <taxon>Chromadorea</taxon>
        <taxon>Rhabditida</taxon>
        <taxon>Rhabditina</taxon>
        <taxon>Rhabditomorpha</taxon>
        <taxon>Rhabditoidea</taxon>
        <taxon>Rhabditidae</taxon>
        <taxon>Peloderinae</taxon>
        <taxon>Caenorhabditis</taxon>
    </lineage>
</organism>
<reference evidence="2" key="1">
    <citation type="submission" date="2010-08" db="EMBL/GenBank/DDBJ databases">
        <authorList>
            <consortium name="Caenorhabditis japonica Sequencing Consortium"/>
            <person name="Wilson R.K."/>
        </authorList>
    </citation>
    <scope>NUCLEOTIDE SEQUENCE [LARGE SCALE GENOMIC DNA]</scope>
    <source>
        <strain evidence="2">DF5081</strain>
    </source>
</reference>
<dbReference type="EnsemblMetazoa" id="CJA21802.1">
    <property type="protein sequence ID" value="CJA21802.1"/>
    <property type="gene ID" value="WBGene00177374"/>
</dbReference>
<keyword evidence="2" id="KW-1185">Reference proteome</keyword>
<protein>
    <submittedName>
        <fullName evidence="1">Uncharacterized protein</fullName>
    </submittedName>
</protein>
<evidence type="ECO:0000313" key="1">
    <source>
        <dbReference type="EnsemblMetazoa" id="CJA21802.1"/>
    </source>
</evidence>
<dbReference type="Proteomes" id="UP000005237">
    <property type="component" value="Unassembled WGS sequence"/>
</dbReference>
<evidence type="ECO:0000313" key="2">
    <source>
        <dbReference type="Proteomes" id="UP000005237"/>
    </source>
</evidence>
<reference evidence="1" key="2">
    <citation type="submission" date="2022-06" db="UniProtKB">
        <authorList>
            <consortium name="EnsemblMetazoa"/>
        </authorList>
    </citation>
    <scope>IDENTIFICATION</scope>
    <source>
        <strain evidence="1">DF5081</strain>
    </source>
</reference>